<dbReference type="Proteomes" id="UP001374893">
    <property type="component" value="Chromosome"/>
</dbReference>
<dbReference type="RefSeq" id="WP_338684359.1">
    <property type="nucleotide sequence ID" value="NZ_AP024702.1"/>
</dbReference>
<dbReference type="EMBL" id="AP024702">
    <property type="protein sequence ID" value="BCX48261.1"/>
    <property type="molecule type" value="Genomic_DNA"/>
</dbReference>
<organism evidence="2 3">
    <name type="scientific">Haloferula helveola</name>
    <dbReference type="NCBI Taxonomy" id="490095"/>
    <lineage>
        <taxon>Bacteria</taxon>
        <taxon>Pseudomonadati</taxon>
        <taxon>Verrucomicrobiota</taxon>
        <taxon>Verrucomicrobiia</taxon>
        <taxon>Verrucomicrobiales</taxon>
        <taxon>Verrucomicrobiaceae</taxon>
        <taxon>Haloferula</taxon>
    </lineage>
</organism>
<evidence type="ECO:0000313" key="3">
    <source>
        <dbReference type="Proteomes" id="UP001374893"/>
    </source>
</evidence>
<reference evidence="2 3" key="1">
    <citation type="submission" date="2021-06" db="EMBL/GenBank/DDBJ databases">
        <title>Complete genome of Haloferula helveola possessing various polysaccharide degrading enzymes.</title>
        <authorList>
            <person name="Takami H."/>
            <person name="Huang C."/>
            <person name="Hamasaki K."/>
        </authorList>
    </citation>
    <scope>NUCLEOTIDE SEQUENCE [LARGE SCALE GENOMIC DNA]</scope>
    <source>
        <strain evidence="2 3">CN-1</strain>
    </source>
</reference>
<keyword evidence="3" id="KW-1185">Reference proteome</keyword>
<feature type="signal peptide" evidence="1">
    <location>
        <begin position="1"/>
        <end position="21"/>
    </location>
</feature>
<sequence>MQGINRSLALACLGLTGVATAAEVQLKQITGIDPEQQLHSEAASAFSRESNSWNRGFRTASTLTHSYITGWTTSTEGHKDGFISKVDPASGTVVWTKAMKTIMGPDHGWQINDIEISASTIYVCGTRTDNTGFVASLTTDGVLIDYTQILAKTGTDFPNSYADARTLTVQGGKVIVGGSALGASMEVNQKWHTSGSTVFGSLVLACKSGNDRFTDAWVIRFNADLSADWGTTYGFPWCDDYSTAVAADDTGAIFLALKFKNPDANGNAIMDHIDDDGRRIVTAANPNGTLIPSGVYNNYNFWWGSWPLLLRIDTTDALARSNTSYFTPCKLESLENTSHSEITEVLYHDGSLYVAGDWNRNLRPVAHGQEAQGGQVNPYSLQFPDNTFSHDIWVARLNATNLHHQAWRLYQSAGDDFVSEMTVAGDSLYLAGRAGGSLSTKNSLATSATATELGGSSKPHLFWERISMPDLSRQWHVVPTEDASIPATIPGEQHTTGIAFAQNKAILTGSWTNGSFTMGEAGNATTLPNPPANFRRGFVAFIDADGSLLENYRITINSEFGPTGPGQREMTAAIDENVTLRAPKIVYQNAAGDSVDPNNSELINNTAVTRFVCTGYQFKNSTVNGTANEVNFVASSDTEITFLWRTEHAIEIDSDLDGTDGLTSTAAGDPDPVVKKHWIAEDEPFTAFIDGAESTSTMPGTRWVSTGYVATGCVADVANEGVDGIIEWPAYQDRQQTPKIIVSQPGSITWRWKKQHQLRVSANSSVAADAPQVGTPSPLQSTLVDIQPGVPSLSVVLPESGEVTKVRLVHQDPARATVSGYFAPLRFTGSWTGPFEPVSGLSPQPSGLAYQGLQEMTRSADGSYSTSWRFIPWANSSQLAYLDTTGLKLEVLEYVRQSDGATVVTTDYQSGSGEYWIDQGTTVELTAPASVSSGTSVLSLKGYTGGQGSVSPFDGPNITSKFVTITRPSVIIWDYARAIYKERVVIGSAVNFSTITGIDATNVNRFKRPETGTVSDAGEGSTWDDMQDWDEVNRLLYALQPGSFTVEFENTAAPDDPAQNVIVQVEAVWPETSSYTHILEAPPVELDPTATDGTKFLRMAYTEGGGYLTGSKFAASEPGRSILLFSKRAGGIATGNTTQESLVVKVVNSIPWAASAAAEGNFNLPATIGQAIETPAHDLTTVGHNGYILTALAPINAGIYDSNTLQGPIIPVNEPLPAVGDRAGNNDPNKTRLFAGHVVEFDSTEDLLLDPAKAVIAVSMYGDSDRSVRGVTFRSDRNASNQAVEGSVTVTTTANNYIDNWKAAPTFSGANAAALGEIMRDIRYQSNGPVTSTIEGLVPGNLYHLQLLTNEGMDWSRFCDISINGSQVADNYSSEGGTETGGSTASNSFAYTVEARADASGTIVVVMQPQIGGNPPPAGNDPNPLLNALVVHRVGEVNAIYSPEYHEPAALAVAWYRVQDGIRWPYTAARYLPSWPSNPERIVIASRLGSEGTGKLSQTTAYTYEEQVADTDPTWNRPRLDKSGIEAGAVHYRAYSFTPLVNNSLAFFRSPQPFDVYLYDGIFNPSNPLENLVATHGPSNAGWTYVASVQTGKTYSFVVSQIGEGDPLGSFDLDIQGGARTFTAQDLYTAPGITAPSIYSQPDPASAGFNPNEEHGLIAPSFLETSRFAAFALHNDFNRTARDESFTSQPYVLVDYVDATDAANPVARMKVYQVVEEDAETIDPRLPSSNQAYTFFYEGIAGTRLVPPHPLDTVLAGHPTPVETEGLNVGGRISYYEDKNDMPWVVSGDTDPEADILAVFHYPMRADFWHPAAQPGDPVPFALPTGARPLNISFNTVWPQPVATLKAGETLTFAGGEYSGDHSGDLVPPPGLPGVVAWKSGKTVFDSMNPSLDQGVIGTDYLARLFPALDSHEVDFPLGDLPEALLPASGNLIVEGLIWRFKDLPAGLQDRIYYDSSTHKLGVRGVLNGRILGDGDLLVTPGAQTILQPNVLTSEDEAILAALGGGNWPAAATELAELSRNPEGVAITGSLGIGLTPAEIGGGAVPASALGTGLAVITNPRLLDSTSGLSGGYVTLAENDDPALDGLPVAMHVIRVETEKYRGSVAVMEPGNVFDEKVSLRHTADFGGDVADLYFEWVMREEDGRELNPPGIDKPTYGTPLAGEWPVFREGLGLNEVQLAGSGPSLISDQLVFCRYRHRNDPTGWSAWAGAANSREPDPASPSVDIDAAYVAQLIPGWIKRVTDAVNLFDARYDDFRNSGAPATYTSAIQQAGQRHEGPVAFNPDKDAIENVGLIELYQTVLDRGEMLTIDGLPGTEGVNAALLNAANRISGLYVLLGNEAYADLQDPTVGYATVGGEFGTLAPTIHAFENQTANLIDEELAMVRGRAETGARPSYNRLLWNFTNGAGEAAYVLNYGIDDLTNDGFIDDEDARRLYPQGHGDAWGHYTMALKGYYDLATRNNFQWTPRSEKYHIDGIVLDVDYLDERAFAKAAAARATCGAEWMDLVYRKAYTENPNAQWQGYKDSNSDRAWGVFETAQRTGTAALCDWLTANAMLKGEETDPQKTGIRKVDRTTVGELRLIAASASSIQAKLDSSDRGLNPAGLDPNIVPFDIDPNLTTTGTPVWRSHFEQLYDRAVDAAANASRSFDHASEIGLQLRRTEATTETLRQAAIDQDLALRNRLIEYYGTPYAGMIGPGKAYPSGYSGPDLYLFMYVDQVSAGGDILDPLTGEVVETTIVPGLHNLVHDTNPFEEGGVGVDGALMDSVSKYFPADMDLPSQDVGSITLDLPRAAEGYALVAPDEWAERRSPGKIQAAIQDLVHAQWRVRMAVNAYESQADDFRNLLKRFELKTAIAADNLTISRSAGEQHEHWVDVATTMYALSTPLLKAADSSELIWDAVAETMPTSVGLSVDATAPARGVVKANAAIQSILLNALSLPLEIAQYRAELEADAVLVDLDRALLEGDLKSEIVDLLGEINDLVNSESDALLAVIDALESMRAASDRVRTTIGDAEAILEERVVFNQRVASTTTQLRYEDYTFRTFHHDALRKYRSSFDLAARYAYLAGKAYQYELNLGDFHAANASPLLAEMLRTRTLGQWDGGEPVLGQGGLAECLALLDGNFQALKGQMGLNQSSTEITEFSLRRELARVGMSSRVNGDWQTKLETWRVPDLWNYEYQENGVNYGYVFRRYCRPFSSESAGAQPALVIPFTTTIEAGKNWFGLGLAGGDSTYNASNFSTKIRSVGVRFDGYNNTALSQTPQAYFIPVGQDRMFLPNSGDLEFRSWQVADQRIPAPLPIGTQELTSDDWQPYSGSADGHFEDLRKFSSFRAYHDAGGWSSEEMLGSSRLLGRSAWNSRWVLIIPSNTLLYDAANGQAGLDTLIYGAPLPGFDQSTAGTALRDQVGIRDIRLLLQTYSASGN</sequence>
<protein>
    <submittedName>
        <fullName evidence="2">Uncharacterized protein</fullName>
    </submittedName>
</protein>
<name>A0ABM7RM88_9BACT</name>
<feature type="chain" id="PRO_5045867803" evidence="1">
    <location>
        <begin position="22"/>
        <end position="3421"/>
    </location>
</feature>
<evidence type="ECO:0000256" key="1">
    <source>
        <dbReference type="SAM" id="SignalP"/>
    </source>
</evidence>
<accession>A0ABM7RM88</accession>
<proteinExistence type="predicted"/>
<gene>
    <name evidence="2" type="ORF">HAHE_21690</name>
</gene>
<keyword evidence="1" id="KW-0732">Signal</keyword>
<evidence type="ECO:0000313" key="2">
    <source>
        <dbReference type="EMBL" id="BCX48261.1"/>
    </source>
</evidence>